<dbReference type="eggNOG" id="ENOG5032ZKA">
    <property type="taxonomic scope" value="Bacteria"/>
</dbReference>
<dbReference type="HOGENOM" id="CLU_098650_0_0_10"/>
<reference evidence="1 2" key="1">
    <citation type="journal article" date="2012" name="J. Bacteriol.">
        <title>Genome Sequence of Fibrella aestuarina BUZ 2T, a Filamentous Marine Bacterium.</title>
        <authorList>
            <person name="Filippini M."/>
            <person name="Qi W."/>
            <person name="Blom J."/>
            <person name="Goesmann A."/>
            <person name="Smits T.H."/>
            <person name="Bagheri H.C."/>
        </authorList>
    </citation>
    <scope>NUCLEOTIDE SEQUENCE [LARGE SCALE GENOMIC DNA]</scope>
    <source>
        <strain evidence="2">BUZ 2T</strain>
    </source>
</reference>
<organism evidence="1 2">
    <name type="scientific">Fibrella aestuarina BUZ 2</name>
    <dbReference type="NCBI Taxonomy" id="1166018"/>
    <lineage>
        <taxon>Bacteria</taxon>
        <taxon>Pseudomonadati</taxon>
        <taxon>Bacteroidota</taxon>
        <taxon>Cytophagia</taxon>
        <taxon>Cytophagales</taxon>
        <taxon>Spirosomataceae</taxon>
        <taxon>Fibrella</taxon>
    </lineage>
</organism>
<evidence type="ECO:0000313" key="1">
    <source>
        <dbReference type="EMBL" id="CCH00601.1"/>
    </source>
</evidence>
<name>I0K8Z8_9BACT</name>
<dbReference type="EMBL" id="HE796683">
    <property type="protein sequence ID" value="CCH00601.1"/>
    <property type="molecule type" value="Genomic_DNA"/>
</dbReference>
<keyword evidence="2" id="KW-1185">Reference proteome</keyword>
<protein>
    <submittedName>
        <fullName evidence="1">Uncharacterized protein</fullName>
    </submittedName>
</protein>
<dbReference type="Proteomes" id="UP000011058">
    <property type="component" value="Chromosome"/>
</dbReference>
<proteinExistence type="predicted"/>
<accession>I0K8Z8</accession>
<gene>
    <name evidence="1" type="ORF">FAES_2592</name>
</gene>
<dbReference type="KEGG" id="fae:FAES_2592"/>
<evidence type="ECO:0000313" key="2">
    <source>
        <dbReference type="Proteomes" id="UP000011058"/>
    </source>
</evidence>
<sequence>MIASCCSPLGRLTLWLLFPLFVLIHGARAQPTFVQQAQDQAIRTYEQRLSVQAHANEGHLYVGHDPRLKIHPYFRTDSVQRGTVQLNGVRYRDLQLQYDVVRDQVVIQPTGSGYRLQVPMEKVGHFSLGNSQFTWINGDSLAGVRTGFYEVIYNGRVKALVKRIKTIQEDLYDGSYKGTYLIKDRFIVQKQNAFFEVKTKRSLLKLFPDQARELRRFMRKNNLRFKDEGREQAIARTTQRYDELTRGL</sequence>
<dbReference type="AlphaFoldDB" id="I0K8Z8"/>
<dbReference type="STRING" id="1166018.FAES_2592"/>